<organism evidence="2 3">
    <name type="scientific">Gracilibacillus kekensis</name>
    <dbReference type="NCBI Taxonomy" id="1027249"/>
    <lineage>
        <taxon>Bacteria</taxon>
        <taxon>Bacillati</taxon>
        <taxon>Bacillota</taxon>
        <taxon>Bacilli</taxon>
        <taxon>Bacillales</taxon>
        <taxon>Bacillaceae</taxon>
        <taxon>Gracilibacillus</taxon>
    </lineage>
</organism>
<dbReference type="EMBL" id="FRCZ01000002">
    <property type="protein sequence ID" value="SHM94510.1"/>
    <property type="molecule type" value="Genomic_DNA"/>
</dbReference>
<dbReference type="PANTHER" id="PTHR11614">
    <property type="entry name" value="PHOSPHOLIPASE-RELATED"/>
    <property type="match status" value="1"/>
</dbReference>
<gene>
    <name evidence="2" type="ORF">SAMN05216179_1365</name>
</gene>
<dbReference type="Proteomes" id="UP000184184">
    <property type="component" value="Unassembled WGS sequence"/>
</dbReference>
<keyword evidence="2" id="KW-0378">Hydrolase</keyword>
<dbReference type="SUPFAM" id="SSF53474">
    <property type="entry name" value="alpha/beta-Hydrolases"/>
    <property type="match status" value="1"/>
</dbReference>
<keyword evidence="3" id="KW-1185">Reference proteome</keyword>
<dbReference type="GO" id="GO:0016787">
    <property type="term" value="F:hydrolase activity"/>
    <property type="evidence" value="ECO:0007669"/>
    <property type="project" value="UniProtKB-KW"/>
</dbReference>
<dbReference type="AlphaFoldDB" id="A0A1M7MTS2"/>
<name>A0A1M7MTS2_9BACI</name>
<accession>A0A1M7MTS2</accession>
<evidence type="ECO:0000313" key="3">
    <source>
        <dbReference type="Proteomes" id="UP000184184"/>
    </source>
</evidence>
<dbReference type="Pfam" id="PF12146">
    <property type="entry name" value="Hydrolase_4"/>
    <property type="match status" value="1"/>
</dbReference>
<sequence length="315" mass="36429">MYEESFWYHTNDQHQLFVRCWRNTVQPKAVVQLAHGMVEHIERYNEFATYLADQGFIVYGHDHRGHGRTGEKADSLGFFAEKDGFERVVQDCIELTEFLKKEHPSLPVFLIGHSMGSFISRRYIMLNPEYLNGVILVGTGFQPSGLLKFGKGMVKSVRLLKGKLSPSPLMNNLTFLGYNKKTDKHTKLDWLCSNPTEVKKYQKDPLCGFIPSLQFFYDFYKGIESIQSKANSFHIPKDLPLLFLSGKEDPVGQYGKGVEKTVSFYQSIGMESIEYHLYNYSRHELLNETNKEEAFQDISEWLNRQIACKKSTQYV</sequence>
<reference evidence="2 3" key="1">
    <citation type="submission" date="2016-11" db="EMBL/GenBank/DDBJ databases">
        <authorList>
            <person name="Jaros S."/>
            <person name="Januszkiewicz K."/>
            <person name="Wedrychowicz H."/>
        </authorList>
    </citation>
    <scope>NUCLEOTIDE SEQUENCE [LARGE SCALE GENOMIC DNA]</scope>
    <source>
        <strain evidence="2 3">CGMCC 1.10681</strain>
    </source>
</reference>
<feature type="domain" description="Serine aminopeptidase S33" evidence="1">
    <location>
        <begin position="26"/>
        <end position="290"/>
    </location>
</feature>
<evidence type="ECO:0000313" key="2">
    <source>
        <dbReference type="EMBL" id="SHM94510.1"/>
    </source>
</evidence>
<dbReference type="RefSeq" id="WP_073200991.1">
    <property type="nucleotide sequence ID" value="NZ_FRCZ01000002.1"/>
</dbReference>
<protein>
    <submittedName>
        <fullName evidence="2">Lysophospholipase, alpha-beta hydrolase superfamily</fullName>
    </submittedName>
</protein>
<dbReference type="Gene3D" id="3.40.50.1820">
    <property type="entry name" value="alpha/beta hydrolase"/>
    <property type="match status" value="1"/>
</dbReference>
<evidence type="ECO:0000259" key="1">
    <source>
        <dbReference type="Pfam" id="PF12146"/>
    </source>
</evidence>
<dbReference type="InterPro" id="IPR029058">
    <property type="entry name" value="AB_hydrolase_fold"/>
</dbReference>
<dbReference type="OrthoDB" id="9806902at2"/>
<dbReference type="STRING" id="1027249.SAMN05216179_1365"/>
<dbReference type="InterPro" id="IPR051044">
    <property type="entry name" value="MAG_DAG_Lipase"/>
</dbReference>
<proteinExistence type="predicted"/>
<dbReference type="InterPro" id="IPR022742">
    <property type="entry name" value="Hydrolase_4"/>
</dbReference>